<gene>
    <name evidence="2" type="ORF">SEMRO_602_G173730.1</name>
</gene>
<dbReference type="EMBL" id="CAICTM010000601">
    <property type="protein sequence ID" value="CAB9513613.1"/>
    <property type="molecule type" value="Genomic_DNA"/>
</dbReference>
<name>A0A9N8HKA1_9STRA</name>
<evidence type="ECO:0000256" key="1">
    <source>
        <dbReference type="SAM" id="MobiDB-lite"/>
    </source>
</evidence>
<evidence type="ECO:0000313" key="2">
    <source>
        <dbReference type="EMBL" id="CAB9513613.1"/>
    </source>
</evidence>
<feature type="region of interest" description="Disordered" evidence="1">
    <location>
        <begin position="41"/>
        <end position="130"/>
    </location>
</feature>
<reference evidence="2" key="1">
    <citation type="submission" date="2020-06" db="EMBL/GenBank/DDBJ databases">
        <authorList>
            <consortium name="Plant Systems Biology data submission"/>
        </authorList>
    </citation>
    <scope>NUCLEOTIDE SEQUENCE</scope>
    <source>
        <strain evidence="2">D6</strain>
    </source>
</reference>
<proteinExistence type="predicted"/>
<evidence type="ECO:0000313" key="3">
    <source>
        <dbReference type="Proteomes" id="UP001153069"/>
    </source>
</evidence>
<dbReference type="AlphaFoldDB" id="A0A9N8HKA1"/>
<sequence>MPQDKDKLLPNPEVPSLFGTPPDSGRNFRAKKDVKGMANRVGKQWEGLGPQKELVPLPESPRTKAKPKIANLPGVHNKNAPTLFGASPQVEKPKPGKLNTTPKKGDGSKAPSLFSGSNAYFSKATSTGAD</sequence>
<accession>A0A9N8HKA1</accession>
<comment type="caution">
    <text evidence="2">The sequence shown here is derived from an EMBL/GenBank/DDBJ whole genome shotgun (WGS) entry which is preliminary data.</text>
</comment>
<feature type="region of interest" description="Disordered" evidence="1">
    <location>
        <begin position="1"/>
        <end position="29"/>
    </location>
</feature>
<dbReference type="Proteomes" id="UP001153069">
    <property type="component" value="Unassembled WGS sequence"/>
</dbReference>
<organism evidence="2 3">
    <name type="scientific">Seminavis robusta</name>
    <dbReference type="NCBI Taxonomy" id="568900"/>
    <lineage>
        <taxon>Eukaryota</taxon>
        <taxon>Sar</taxon>
        <taxon>Stramenopiles</taxon>
        <taxon>Ochrophyta</taxon>
        <taxon>Bacillariophyta</taxon>
        <taxon>Bacillariophyceae</taxon>
        <taxon>Bacillariophycidae</taxon>
        <taxon>Naviculales</taxon>
        <taxon>Naviculaceae</taxon>
        <taxon>Seminavis</taxon>
    </lineage>
</organism>
<keyword evidence="3" id="KW-1185">Reference proteome</keyword>
<feature type="compositionally biased region" description="Polar residues" evidence="1">
    <location>
        <begin position="114"/>
        <end position="130"/>
    </location>
</feature>
<protein>
    <submittedName>
        <fullName evidence="2">Uncharacterized protein</fullName>
    </submittedName>
</protein>